<name>A0A5C6FU82_9PLAN</name>
<proteinExistence type="predicted"/>
<dbReference type="EMBL" id="SJPZ01000001">
    <property type="protein sequence ID" value="TWU65040.1"/>
    <property type="molecule type" value="Genomic_DNA"/>
</dbReference>
<dbReference type="InterPro" id="IPR027417">
    <property type="entry name" value="P-loop_NTPase"/>
</dbReference>
<dbReference type="Gene3D" id="3.40.50.300">
    <property type="entry name" value="P-loop containing nucleotide triphosphate hydrolases"/>
    <property type="match status" value="1"/>
</dbReference>
<evidence type="ECO:0000313" key="1">
    <source>
        <dbReference type="EMBL" id="TWU65040.1"/>
    </source>
</evidence>
<dbReference type="Pfam" id="PF13469">
    <property type="entry name" value="Sulfotransfer_3"/>
    <property type="match status" value="2"/>
</dbReference>
<gene>
    <name evidence="1" type="ORF">V7x_05840</name>
</gene>
<reference evidence="1 2" key="1">
    <citation type="submission" date="2019-02" db="EMBL/GenBank/DDBJ databases">
        <title>Deep-cultivation of Planctomycetes and their phenomic and genomic characterization uncovers novel biology.</title>
        <authorList>
            <person name="Wiegand S."/>
            <person name="Jogler M."/>
            <person name="Boedeker C."/>
            <person name="Pinto D."/>
            <person name="Vollmers J."/>
            <person name="Rivas-Marin E."/>
            <person name="Kohn T."/>
            <person name="Peeters S.H."/>
            <person name="Heuer A."/>
            <person name="Rast P."/>
            <person name="Oberbeckmann S."/>
            <person name="Bunk B."/>
            <person name="Jeske O."/>
            <person name="Meyerdierks A."/>
            <person name="Storesund J.E."/>
            <person name="Kallscheuer N."/>
            <person name="Luecker S."/>
            <person name="Lage O.M."/>
            <person name="Pohl T."/>
            <person name="Merkel B.J."/>
            <person name="Hornburger P."/>
            <person name="Mueller R.-W."/>
            <person name="Bruemmer F."/>
            <person name="Labrenz M."/>
            <person name="Spormann A.M."/>
            <person name="Op Den Camp H."/>
            <person name="Overmann J."/>
            <person name="Amann R."/>
            <person name="Jetten M.S.M."/>
            <person name="Mascher T."/>
            <person name="Medema M.H."/>
            <person name="Devos D.P."/>
            <person name="Kaster A.-K."/>
            <person name="Ovreas L."/>
            <person name="Rohde M."/>
            <person name="Galperin M.Y."/>
            <person name="Jogler C."/>
        </authorList>
    </citation>
    <scope>NUCLEOTIDE SEQUENCE [LARGE SCALE GENOMIC DNA]</scope>
    <source>
        <strain evidence="1 2">V7</strain>
    </source>
</reference>
<dbReference type="PANTHER" id="PTHR36451">
    <property type="entry name" value="PAPS-DEPENDENT SULFOTRANSFERASE STF3"/>
    <property type="match status" value="1"/>
</dbReference>
<dbReference type="InterPro" id="IPR052736">
    <property type="entry name" value="Stf3_sulfotransferase"/>
</dbReference>
<organism evidence="1 2">
    <name type="scientific">Crateriforma conspicua</name>
    <dbReference type="NCBI Taxonomy" id="2527996"/>
    <lineage>
        <taxon>Bacteria</taxon>
        <taxon>Pseudomonadati</taxon>
        <taxon>Planctomycetota</taxon>
        <taxon>Planctomycetia</taxon>
        <taxon>Planctomycetales</taxon>
        <taxon>Planctomycetaceae</taxon>
        <taxon>Crateriforma</taxon>
    </lineage>
</organism>
<accession>A0A5C6FU82</accession>
<dbReference type="SUPFAM" id="SSF52540">
    <property type="entry name" value="P-loop containing nucleoside triphosphate hydrolases"/>
    <property type="match status" value="1"/>
</dbReference>
<protein>
    <recommendedName>
        <fullName evidence="3">Sulfotransferase domain protein</fullName>
    </recommendedName>
</protein>
<sequence>MLAANQRLSVIARKVFGAVMRGIVWATVIPLGLVHRLAMKLDDWMDPSLDQVAVQRPLFVVGLPRSGTTFANRLLSSDRQTFTTMPLWEVLFAPALCQKRCIGLLMRIDRRFGGPLARCLRWAEDCCFRSLNDIHATRLTDPEEDYLGLIAFDGCFLRVLLQPHSQHVWDLGHFSDRLSPQRKHRLIDAYRRLVIRHLKYRGGNRRLLSKNPCFTAWLPELADAFPDASFIGLRRCPEQAVPSQLSSIDGGLRLFGHRASEPRIVDRFVDLLASYWDRLRWADHSMPQNRFVLIEYADLTSQPFESVMGALDTLSVRISESGVTELRTKADAAAGYQSRHHYDLGQFGLDAKQLSQRFQIGSPSMMDPNSIHRDDLRPVSDFVMTGDQK</sequence>
<dbReference type="Proteomes" id="UP000316476">
    <property type="component" value="Unassembled WGS sequence"/>
</dbReference>
<dbReference type="RefSeq" id="WP_197135893.1">
    <property type="nucleotide sequence ID" value="NZ_SJPZ01000001.1"/>
</dbReference>
<dbReference type="PANTHER" id="PTHR36451:SF1">
    <property type="entry name" value="OMEGA-HYDROXY-BETA-DIHYDROMENAQUINONE-9 SULFOTRANSFERASE STF3"/>
    <property type="match status" value="1"/>
</dbReference>
<evidence type="ECO:0008006" key="3">
    <source>
        <dbReference type="Google" id="ProtNLM"/>
    </source>
</evidence>
<evidence type="ECO:0000313" key="2">
    <source>
        <dbReference type="Proteomes" id="UP000316476"/>
    </source>
</evidence>
<comment type="caution">
    <text evidence="1">The sequence shown here is derived from an EMBL/GenBank/DDBJ whole genome shotgun (WGS) entry which is preliminary data.</text>
</comment>
<dbReference type="AlphaFoldDB" id="A0A5C6FU82"/>